<sequence>MDANSIIFQMPFDESDGALIAYDYSQNRADGSVVGAHFVAGKNGNAISFGGDDYCEVSKSILPNMNTEFSILAWVQGRESECGSPQKMIWVLSFSGLNNFVEVTIEAKPGSWFSLAVTRCGSTFNFYVNAQLIKTVNNSGALQGISLNQDYYGGEYGFGLLDDVKIYKVALLQADLINELSSGKQQAYLLDGVDFKEYGVYVSGSDGIMNRPKMKAPATLSWDNYHGESVDLAHKFYESREITLSCFVKAESKIDFIKKVTTFEQQFDKVGTNRLVIDVHPVKPLIYEVYCKDAIEIQKEWSDELMVGTFKLKLIEPEPVKRVLKHIRVNESTKTCTITLTSSKYVNIYWGDGSVDYDISGDSVTVKHYYDVNGDYFPVVTGCIDEISSFDTNAIIVWERI</sequence>
<dbReference type="Proteomes" id="UP000018861">
    <property type="component" value="Unassembled WGS sequence"/>
</dbReference>
<dbReference type="GO" id="GO:0005975">
    <property type="term" value="P:carbohydrate metabolic process"/>
    <property type="evidence" value="ECO:0007669"/>
    <property type="project" value="UniProtKB-ARBA"/>
</dbReference>
<dbReference type="Gene3D" id="2.60.120.200">
    <property type="match status" value="1"/>
</dbReference>
<evidence type="ECO:0000313" key="2">
    <source>
        <dbReference type="Proteomes" id="UP000018861"/>
    </source>
</evidence>
<evidence type="ECO:0008006" key="3">
    <source>
        <dbReference type="Google" id="ProtNLM"/>
    </source>
</evidence>
<protein>
    <recommendedName>
        <fullName evidence="3">LamG-like jellyroll fold domain-containing protein</fullName>
    </recommendedName>
</protein>
<dbReference type="InterPro" id="IPR013320">
    <property type="entry name" value="ConA-like_dom_sf"/>
</dbReference>
<dbReference type="GO" id="GO:0004553">
    <property type="term" value="F:hydrolase activity, hydrolyzing O-glycosyl compounds"/>
    <property type="evidence" value="ECO:0007669"/>
    <property type="project" value="UniProtKB-ARBA"/>
</dbReference>
<comment type="caution">
    <text evidence="1">The sequence shown here is derived from an EMBL/GenBank/DDBJ whole genome shotgun (WGS) entry which is preliminary data.</text>
</comment>
<gene>
    <name evidence="1" type="ORF">JCM6292_749</name>
</gene>
<dbReference type="AlphaFoldDB" id="W4P4B9"/>
<accession>W4P4B9</accession>
<name>W4P4B9_9BACE</name>
<reference evidence="1 2" key="1">
    <citation type="journal article" date="2014" name="Genome Announc.">
        <title>Draft Genome Sequences of Three Strains of Bacteroides pyogenes Isolated from a Cat and Swine.</title>
        <authorList>
            <person name="Sakamoto M."/>
            <person name="Oshima K."/>
            <person name="Suda W."/>
            <person name="Kitamura K."/>
            <person name="Iida T."/>
            <person name="Hattori M."/>
            <person name="Ohkuma M."/>
        </authorList>
    </citation>
    <scope>NUCLEOTIDE SEQUENCE [LARGE SCALE GENOMIC DNA]</scope>
    <source>
        <strain evidence="1 2">JCM 6292</strain>
    </source>
</reference>
<dbReference type="SUPFAM" id="SSF49899">
    <property type="entry name" value="Concanavalin A-like lectins/glucanases"/>
    <property type="match status" value="1"/>
</dbReference>
<organism evidence="1 2">
    <name type="scientific">Bacteroides pyogenes JCM 6292</name>
    <dbReference type="NCBI Taxonomy" id="1235809"/>
    <lineage>
        <taxon>Bacteria</taxon>
        <taxon>Pseudomonadati</taxon>
        <taxon>Bacteroidota</taxon>
        <taxon>Bacteroidia</taxon>
        <taxon>Bacteroidales</taxon>
        <taxon>Bacteroidaceae</taxon>
        <taxon>Bacteroides</taxon>
    </lineage>
</organism>
<evidence type="ECO:0000313" key="1">
    <source>
        <dbReference type="EMBL" id="GAE14590.1"/>
    </source>
</evidence>
<proteinExistence type="predicted"/>
<dbReference type="Pfam" id="PF13385">
    <property type="entry name" value="Laminin_G_3"/>
    <property type="match status" value="1"/>
</dbReference>
<dbReference type="EMBL" id="BAIQ01000005">
    <property type="protein sequence ID" value="GAE14590.1"/>
    <property type="molecule type" value="Genomic_DNA"/>
</dbReference>